<dbReference type="InterPro" id="IPR011576">
    <property type="entry name" value="Pyridox_Oxase_N"/>
</dbReference>
<evidence type="ECO:0000313" key="3">
    <source>
        <dbReference type="Proteomes" id="UP000005475"/>
    </source>
</evidence>
<accession>A0AAN3ACY6</accession>
<proteinExistence type="predicted"/>
<feature type="domain" description="Pyridoxamine 5'-phosphate oxidase N-terminal" evidence="1">
    <location>
        <begin position="23"/>
        <end position="144"/>
    </location>
</feature>
<protein>
    <submittedName>
        <fullName evidence="2">Pyridoxamine 5'-phosphate oxidase family protein</fullName>
    </submittedName>
</protein>
<evidence type="ECO:0000313" key="2">
    <source>
        <dbReference type="EMBL" id="EDO13500.1"/>
    </source>
</evidence>
<dbReference type="SUPFAM" id="SSF50475">
    <property type="entry name" value="FMN-binding split barrel"/>
    <property type="match status" value="1"/>
</dbReference>
<evidence type="ECO:0000259" key="1">
    <source>
        <dbReference type="Pfam" id="PF01243"/>
    </source>
</evidence>
<gene>
    <name evidence="2" type="ORF">BACOVA_00853</name>
</gene>
<dbReference type="PANTHER" id="PTHR34818:SF1">
    <property type="entry name" value="PROTEIN BLI-3"/>
    <property type="match status" value="1"/>
</dbReference>
<dbReference type="Proteomes" id="UP000005475">
    <property type="component" value="Unassembled WGS sequence"/>
</dbReference>
<reference evidence="2 3" key="1">
    <citation type="submission" date="2007-03" db="EMBL/GenBank/DDBJ databases">
        <authorList>
            <person name="Fulton L."/>
            <person name="Clifton S."/>
            <person name="Fulton B."/>
            <person name="Xu J."/>
            <person name="Minx P."/>
            <person name="Pepin K.H."/>
            <person name="Johnson M."/>
            <person name="Thiruvilangam P."/>
            <person name="Bhonagiri V."/>
            <person name="Nash W.E."/>
            <person name="Mardis E.R."/>
            <person name="Wilson R.K."/>
        </authorList>
    </citation>
    <scope>NUCLEOTIDE SEQUENCE [LARGE SCALE GENOMIC DNA]</scope>
    <source>
        <strain evidence="3">ATCC 8483 / DSM 1896 / JCM 5824 / BCRC 10623 / CCUG 4943 / NCTC 11153</strain>
    </source>
</reference>
<comment type="caution">
    <text evidence="2">The sequence shown here is derived from an EMBL/GenBank/DDBJ whole genome shotgun (WGS) entry which is preliminary data.</text>
</comment>
<name>A0AAN3ACY6_BACO1</name>
<dbReference type="EMBL" id="AAXF02000038">
    <property type="protein sequence ID" value="EDO13500.1"/>
    <property type="molecule type" value="Genomic_DNA"/>
</dbReference>
<sequence length="155" mass="17510">MGRYAVTFARLIKNNQFMTTKTMKEKATELLQRCEVVTLASVNKEGYPRPVPMSKILAEGISTIWMSTGADSLKTIDFLSNPKAGLCFQDKGDSVALTGKVEVVTDEKMKQELWQDWFIDHFPGGPTDPGYVLLKFESNHATYWIEGTFIHKKLD</sequence>
<dbReference type="Pfam" id="PF01243">
    <property type="entry name" value="PNPOx_N"/>
    <property type="match status" value="1"/>
</dbReference>
<dbReference type="Gene3D" id="2.30.110.10">
    <property type="entry name" value="Electron Transport, Fmn-binding Protein, Chain A"/>
    <property type="match status" value="1"/>
</dbReference>
<dbReference type="InterPro" id="IPR052917">
    <property type="entry name" value="Stress-Dev_Protein"/>
</dbReference>
<organism evidence="2 3">
    <name type="scientific">Bacteroides ovatus (strain ATCC 8483 / DSM 1896 / JCM 5824 / BCRC 10623 / CCUG 4943 / NCTC 11153)</name>
    <dbReference type="NCBI Taxonomy" id="411476"/>
    <lineage>
        <taxon>Bacteria</taxon>
        <taxon>Pseudomonadati</taxon>
        <taxon>Bacteroidota</taxon>
        <taxon>Bacteroidia</taxon>
        <taxon>Bacteroidales</taxon>
        <taxon>Bacteroidaceae</taxon>
        <taxon>Bacteroides</taxon>
    </lineage>
</organism>
<reference evidence="3" key="2">
    <citation type="submission" date="2007-04" db="EMBL/GenBank/DDBJ databases">
        <title>Draft genome sequence of Bacteroides ovatus (ATCC 8483).</title>
        <authorList>
            <person name="Sudarsanam P."/>
            <person name="Ley R."/>
            <person name="Guruge J."/>
            <person name="Turnbaugh P.J."/>
            <person name="Mahowald M."/>
            <person name="Liep D."/>
            <person name="Gordon J."/>
        </authorList>
    </citation>
    <scope>NUCLEOTIDE SEQUENCE [LARGE SCALE GENOMIC DNA]</scope>
    <source>
        <strain evidence="3">ATCC 8483 / DSM 1896 / JCM 5824 / BCRC 10623 / CCUG 4943 / NCTC 11153</strain>
    </source>
</reference>
<dbReference type="AlphaFoldDB" id="A0AAN3ACY6"/>
<dbReference type="InterPro" id="IPR012349">
    <property type="entry name" value="Split_barrel_FMN-bd"/>
</dbReference>
<dbReference type="PANTHER" id="PTHR34818">
    <property type="entry name" value="PROTEIN BLI-3"/>
    <property type="match status" value="1"/>
</dbReference>